<evidence type="ECO:0000313" key="2">
    <source>
        <dbReference type="EMBL" id="KAL3069076.1"/>
    </source>
</evidence>
<reference evidence="2 3" key="1">
    <citation type="submission" date="2024-10" db="EMBL/GenBank/DDBJ databases">
        <authorList>
            <person name="Kim D."/>
        </authorList>
    </citation>
    <scope>NUCLEOTIDE SEQUENCE [LARGE SCALE GENOMIC DNA]</scope>
    <source>
        <strain evidence="2">BH-2024</strain>
    </source>
</reference>
<organism evidence="2 3">
    <name type="scientific">Heterodera trifolii</name>
    <dbReference type="NCBI Taxonomy" id="157864"/>
    <lineage>
        <taxon>Eukaryota</taxon>
        <taxon>Metazoa</taxon>
        <taxon>Ecdysozoa</taxon>
        <taxon>Nematoda</taxon>
        <taxon>Chromadorea</taxon>
        <taxon>Rhabditida</taxon>
        <taxon>Tylenchina</taxon>
        <taxon>Tylenchomorpha</taxon>
        <taxon>Tylenchoidea</taxon>
        <taxon>Heteroderidae</taxon>
        <taxon>Heteroderinae</taxon>
        <taxon>Heterodera</taxon>
    </lineage>
</organism>
<evidence type="ECO:0008006" key="4">
    <source>
        <dbReference type="Google" id="ProtNLM"/>
    </source>
</evidence>
<accession>A0ABD2HRW1</accession>
<dbReference type="EMBL" id="JBICBT010001397">
    <property type="protein sequence ID" value="KAL3069076.1"/>
    <property type="molecule type" value="Genomic_DNA"/>
</dbReference>
<feature type="transmembrane region" description="Helical" evidence="1">
    <location>
        <begin position="283"/>
        <end position="306"/>
    </location>
</feature>
<keyword evidence="1" id="KW-1133">Transmembrane helix</keyword>
<keyword evidence="3" id="KW-1185">Reference proteome</keyword>
<dbReference type="Proteomes" id="UP001620626">
    <property type="component" value="Unassembled WGS sequence"/>
</dbReference>
<sequence length="314" mass="35073">MASFSLSLFPSICLFFSLLFPIEFATSIADQQKTNWEEFFTKFAVELPSNERSADTLALFAEMDEADALLTDQMSKVIPAPPSPAHPTFQSLYLDKNKGPNSAEKSGAFQSDPKSAVVRQLKGGKWPKLRSLFPMTKFMKQTERIVKVYLKMKDNPGGGWGPLIQKMFGEMILAKKLGKGDGASLRTNCQLALELIGEGGGATKTMADQLAKAKPYSDFWTLTKRTTKAILCLLKDNGTKSDRQRSVEDILRMLKTFAEDGEALEMMQKGKRKTRRRRRKRQLTLLVLFAIILAGVAIFVLLLKIFGKEGSDEK</sequence>
<dbReference type="AlphaFoldDB" id="A0ABD2HRW1"/>
<comment type="caution">
    <text evidence="2">The sequence shown here is derived from an EMBL/GenBank/DDBJ whole genome shotgun (WGS) entry which is preliminary data.</text>
</comment>
<evidence type="ECO:0000256" key="1">
    <source>
        <dbReference type="SAM" id="Phobius"/>
    </source>
</evidence>
<keyword evidence="1" id="KW-0472">Membrane</keyword>
<feature type="transmembrane region" description="Helical" evidence="1">
    <location>
        <begin position="6"/>
        <end position="25"/>
    </location>
</feature>
<evidence type="ECO:0000313" key="3">
    <source>
        <dbReference type="Proteomes" id="UP001620626"/>
    </source>
</evidence>
<proteinExistence type="predicted"/>
<name>A0ABD2HRW1_9BILA</name>
<protein>
    <recommendedName>
        <fullName evidence="4">Transmembrane protein</fullName>
    </recommendedName>
</protein>
<gene>
    <name evidence="2" type="ORF">niasHT_034306</name>
</gene>
<keyword evidence="1" id="KW-0812">Transmembrane</keyword>